<evidence type="ECO:0000256" key="1">
    <source>
        <dbReference type="ARBA" id="ARBA00004613"/>
    </source>
</evidence>
<accession>Q6QJ04</accession>
<dbReference type="EMBL" id="AY536890">
    <property type="protein sequence ID" value="AAS66770.1"/>
    <property type="molecule type" value="mRNA"/>
</dbReference>
<feature type="domain" description="Antistasin-like" evidence="7">
    <location>
        <begin position="34"/>
        <end position="59"/>
    </location>
</feature>
<keyword evidence="5" id="KW-0722">Serine protease inhibitor</keyword>
<dbReference type="InterPro" id="IPR004094">
    <property type="entry name" value="Antistasin-like"/>
</dbReference>
<evidence type="ECO:0000256" key="4">
    <source>
        <dbReference type="ARBA" id="ARBA00022690"/>
    </source>
</evidence>
<evidence type="ECO:0000313" key="8">
    <source>
        <dbReference type="EMBL" id="AAS66770.1"/>
    </source>
</evidence>
<dbReference type="Gene3D" id="2.10.22.10">
    <property type="entry name" value="Antistasin, domain 1"/>
    <property type="match status" value="4"/>
</dbReference>
<feature type="domain" description="Antistasin-like" evidence="7">
    <location>
        <begin position="96"/>
        <end position="121"/>
    </location>
</feature>
<evidence type="ECO:0000256" key="3">
    <source>
        <dbReference type="ARBA" id="ARBA00022525"/>
    </source>
</evidence>
<sequence>MIFKPSHFILTAFFCANVHAGTRRAIDEAIKISCPEIGCLLDCTSGYQLDARRCPTCTCIDPCEHYVCKVGQICQTVEVQCVKAPCYPVAKCVSACPQIKCSVKCLSGYRRGLKGCQTCQCVDPCEGYVCEVGQVCKPVDVVCKSAPCYPVAECVPDCPQVKCSTVCQVGTGQMSVDVRRVTGVDPCEEAICPDGEVCKPIEVECFAAPCYNDAQCVVECPLKKCLLFCESGYQLDVNGCETCLCLNPCEGTLCEEGQVCKVVEAQCMKDPCYPVAECVYDCPQVRCSTVCQSGFRVDGNGCQSCNCIDPCEEAQCPEGEVCQSLPTPCLPPPSPCYNAAVCTKECPKPKCIPCLSGYLFDENNCQTCECVDRCERVTCPPGQVCKEVQVDCIKAPCYNLGECFAARK</sequence>
<dbReference type="AlphaFoldDB" id="Q6QJ04"/>
<feature type="domain" description="Antistasin-like" evidence="7">
    <location>
        <begin position="220"/>
        <end position="245"/>
    </location>
</feature>
<evidence type="ECO:0000256" key="6">
    <source>
        <dbReference type="SAM" id="SignalP"/>
    </source>
</evidence>
<feature type="chain" id="PRO_5004279942" evidence="6">
    <location>
        <begin position="21"/>
        <end position="408"/>
    </location>
</feature>
<feature type="signal peptide" evidence="6">
    <location>
        <begin position="1"/>
        <end position="20"/>
    </location>
</feature>
<keyword evidence="4" id="KW-0646">Protease inhibitor</keyword>
<protein>
    <submittedName>
        <fullName evidence="8">Cys-rich cocoon protein</fullName>
    </submittedName>
</protein>
<dbReference type="PROSITE" id="PS51252">
    <property type="entry name" value="ANTISTASIN"/>
    <property type="match status" value="4"/>
</dbReference>
<dbReference type="InterPro" id="IPR003645">
    <property type="entry name" value="Fol_N"/>
</dbReference>
<dbReference type="Pfam" id="PF02822">
    <property type="entry name" value="Antistasin"/>
    <property type="match status" value="4"/>
</dbReference>
<dbReference type="SUPFAM" id="SSF57262">
    <property type="entry name" value="Leech antihemostatic proteins"/>
    <property type="match status" value="3"/>
</dbReference>
<dbReference type="InterPro" id="IPR000742">
    <property type="entry name" value="EGF"/>
</dbReference>
<dbReference type="GO" id="GO:0005576">
    <property type="term" value="C:extracellular region"/>
    <property type="evidence" value="ECO:0007669"/>
    <property type="project" value="UniProtKB-SubCell"/>
</dbReference>
<proteinExistence type="evidence at transcript level"/>
<evidence type="ECO:0000256" key="5">
    <source>
        <dbReference type="ARBA" id="ARBA00022900"/>
    </source>
</evidence>
<comment type="similarity">
    <text evidence="2">Belongs to the protease inhibitor I15 (antistasin) family.</text>
</comment>
<comment type="subcellular location">
    <subcellularLocation>
        <location evidence="1">Secreted</location>
    </subcellularLocation>
</comment>
<dbReference type="InterPro" id="IPR011061">
    <property type="entry name" value="Hirudin/antistatin"/>
</dbReference>
<name>Q6QJ04_9ANNE</name>
<evidence type="ECO:0000259" key="7">
    <source>
        <dbReference type="PROSITE" id="PS51252"/>
    </source>
</evidence>
<keyword evidence="3" id="KW-0964">Secreted</keyword>
<reference evidence="8" key="1">
    <citation type="journal article" date="2004" name="FEBS Lett.">
        <title>A cysteine-rich protein in the Theromyzon (Annelida: Hirudinea) cocoon membrane.</title>
        <authorList>
            <person name="Mason T.A."/>
            <person name="McIlroy P.J."/>
            <person name="Shain D.H."/>
        </authorList>
    </citation>
    <scope>NUCLEOTIDE SEQUENCE</scope>
</reference>
<keyword evidence="6" id="KW-0732">Signal</keyword>
<evidence type="ECO:0000256" key="2">
    <source>
        <dbReference type="ARBA" id="ARBA00008768"/>
    </source>
</evidence>
<dbReference type="SMART" id="SM00274">
    <property type="entry name" value="FOLN"/>
    <property type="match status" value="5"/>
</dbReference>
<dbReference type="SMART" id="SM00181">
    <property type="entry name" value="EGF"/>
    <property type="match status" value="4"/>
</dbReference>
<dbReference type="GO" id="GO:0004867">
    <property type="term" value="F:serine-type endopeptidase inhibitor activity"/>
    <property type="evidence" value="ECO:0007669"/>
    <property type="project" value="UniProtKB-KW"/>
</dbReference>
<feature type="domain" description="Antistasin-like" evidence="7">
    <location>
        <begin position="282"/>
        <end position="307"/>
    </location>
</feature>
<organism evidence="8">
    <name type="scientific">Theromyzon rude</name>
    <dbReference type="NCBI Taxonomy" id="60934"/>
    <lineage>
        <taxon>Eukaryota</taxon>
        <taxon>Metazoa</taxon>
        <taxon>Spiralia</taxon>
        <taxon>Lophotrochozoa</taxon>
        <taxon>Annelida</taxon>
        <taxon>Clitellata</taxon>
        <taxon>Hirudinea</taxon>
        <taxon>Rhynchobdellida</taxon>
        <taxon>Glossiphoniidae</taxon>
        <taxon>Theromyzon</taxon>
    </lineage>
</organism>